<dbReference type="CDD" id="cd22584">
    <property type="entry name" value="Rcat_RBR_unk"/>
    <property type="match status" value="1"/>
</dbReference>
<evidence type="ECO:0000259" key="14">
    <source>
        <dbReference type="PROSITE" id="PS51873"/>
    </source>
</evidence>
<keyword evidence="15" id="KW-0347">Helicase</keyword>
<dbReference type="PROSITE" id="PS00518">
    <property type="entry name" value="ZF_RING_1"/>
    <property type="match status" value="1"/>
</dbReference>
<dbReference type="FunFam" id="1.20.120.1750:FF:000019">
    <property type="entry name" value="RBR-type E3 ubiquitin transferase"/>
    <property type="match status" value="1"/>
</dbReference>
<dbReference type="GO" id="GO:0016567">
    <property type="term" value="P:protein ubiquitination"/>
    <property type="evidence" value="ECO:0007669"/>
    <property type="project" value="InterPro"/>
</dbReference>
<dbReference type="Proteomes" id="UP001237642">
    <property type="component" value="Unassembled WGS sequence"/>
</dbReference>
<reference evidence="15" key="1">
    <citation type="submission" date="2023-02" db="EMBL/GenBank/DDBJ databases">
        <title>Genome of toxic invasive species Heracleum sosnowskyi carries increased number of genes despite the absence of recent whole-genome duplications.</title>
        <authorList>
            <person name="Schelkunov M."/>
            <person name="Shtratnikova V."/>
            <person name="Makarenko M."/>
            <person name="Klepikova A."/>
            <person name="Omelchenko D."/>
            <person name="Novikova G."/>
            <person name="Obukhova E."/>
            <person name="Bogdanov V."/>
            <person name="Penin A."/>
            <person name="Logacheva M."/>
        </authorList>
    </citation>
    <scope>NUCLEOTIDE SEQUENCE</scope>
    <source>
        <strain evidence="15">Hsosn_3</strain>
        <tissue evidence="15">Leaf</tissue>
    </source>
</reference>
<dbReference type="GO" id="GO:0008270">
    <property type="term" value="F:zinc ion binding"/>
    <property type="evidence" value="ECO:0007669"/>
    <property type="project" value="UniProtKB-KW"/>
</dbReference>
<gene>
    <name evidence="15" type="ORF">POM88_050634</name>
</gene>
<dbReference type="InterPro" id="IPR018957">
    <property type="entry name" value="Znf_C3HC4_RING-type"/>
</dbReference>
<dbReference type="SMART" id="SM00647">
    <property type="entry name" value="IBR"/>
    <property type="match status" value="2"/>
</dbReference>
<dbReference type="InterPro" id="IPR036397">
    <property type="entry name" value="RNaseH_sf"/>
</dbReference>
<keyword evidence="15" id="KW-0378">Hydrolase</keyword>
<accession>A0AAD8M2W3</accession>
<name>A0AAD8M2W3_9APIA</name>
<dbReference type="InterPro" id="IPR001841">
    <property type="entry name" value="Znf_RING"/>
</dbReference>
<dbReference type="Gene3D" id="3.30.420.10">
    <property type="entry name" value="Ribonuclease H-like superfamily/Ribonuclease H"/>
    <property type="match status" value="1"/>
</dbReference>
<sequence length="514" mass="58287">MEVDDELYALLSEQRRELVAAVSSESDHDLAFKLQMEEAFNASLASQPSSSSYDAKPQRFDVPDENDVGIAKLLAEEIDKFERERSDREHVDAEMKRVRDELGRTIHDRAFAREVVAVPEVQWNNSGDYYHKPYESEKSEKISSEDFRVYCKGLVSEKKVLAGIGVAICDSSGEIVVFKMRKPLVLEEMSGEIAEMKALIEGLNAAVTLGLKRIMVFCDGVEIYQIVTGQRIAKPGNMEILADELTLLQRKFTRCLPHLVEKKNVQFAVGLARDAIIAQVTWPGESSGNIKKTEACIICLEDRAVTQMLVVDGCQHRYCSSCLKQHSQAKLSQGMLPRCPHEGCKSDLKFEYCRKFLPREALDLMSQRIKEATVPVTEKVYCPFPRCSTLMSKSEVCAVNNAGGSRCTNCHDLFCINCKVPWHSNMSCSQYKNLHPYPSSEEVKLKTLATKKQWRQCGKCNNMIELKEGCNHIFCRCGHQFCYTCGAEWKNKQATCKCAIWDEHRIVYPARNRR</sequence>
<dbReference type="EC" id="2.3.2.31" evidence="5"/>
<dbReference type="Pfam" id="PF00097">
    <property type="entry name" value="zf-C3HC4"/>
    <property type="match status" value="1"/>
</dbReference>
<evidence type="ECO:0000256" key="2">
    <source>
        <dbReference type="ARBA" id="ARBA00001947"/>
    </source>
</evidence>
<dbReference type="InterPro" id="IPR013083">
    <property type="entry name" value="Znf_RING/FYVE/PHD"/>
</dbReference>
<dbReference type="SUPFAM" id="SSF57850">
    <property type="entry name" value="RING/U-box"/>
    <property type="match status" value="3"/>
</dbReference>
<dbReference type="PANTHER" id="PTHR11685">
    <property type="entry name" value="RBR FAMILY RING FINGER AND IBR DOMAIN-CONTAINING"/>
    <property type="match status" value="1"/>
</dbReference>
<dbReference type="GO" id="GO:0003676">
    <property type="term" value="F:nucleic acid binding"/>
    <property type="evidence" value="ECO:0007669"/>
    <property type="project" value="InterPro"/>
</dbReference>
<dbReference type="InterPro" id="IPR002156">
    <property type="entry name" value="RNaseH_domain"/>
</dbReference>
<dbReference type="GO" id="GO:0004523">
    <property type="term" value="F:RNA-DNA hybrid ribonuclease activity"/>
    <property type="evidence" value="ECO:0007669"/>
    <property type="project" value="InterPro"/>
</dbReference>
<evidence type="ECO:0000256" key="8">
    <source>
        <dbReference type="ARBA" id="ARBA00022737"/>
    </source>
</evidence>
<keyword evidence="15" id="KW-0067">ATP-binding</keyword>
<dbReference type="Pfam" id="PF01485">
    <property type="entry name" value="IBR"/>
    <property type="match status" value="2"/>
</dbReference>
<dbReference type="Gene3D" id="3.30.40.10">
    <property type="entry name" value="Zinc/RING finger domain, C3HC4 (zinc finger)"/>
    <property type="match status" value="1"/>
</dbReference>
<dbReference type="PROSITE" id="PS50089">
    <property type="entry name" value="ZF_RING_2"/>
    <property type="match status" value="1"/>
</dbReference>
<evidence type="ECO:0000313" key="16">
    <source>
        <dbReference type="Proteomes" id="UP001237642"/>
    </source>
</evidence>
<evidence type="ECO:0000256" key="12">
    <source>
        <dbReference type="PROSITE-ProRule" id="PRU00175"/>
    </source>
</evidence>
<dbReference type="SUPFAM" id="SSF53098">
    <property type="entry name" value="Ribonuclease H-like"/>
    <property type="match status" value="1"/>
</dbReference>
<keyword evidence="11" id="KW-0862">Zinc</keyword>
<evidence type="ECO:0000256" key="5">
    <source>
        <dbReference type="ARBA" id="ARBA00012251"/>
    </source>
</evidence>
<evidence type="ECO:0000313" key="15">
    <source>
        <dbReference type="EMBL" id="KAK1357378.1"/>
    </source>
</evidence>
<evidence type="ECO:0000256" key="3">
    <source>
        <dbReference type="ARBA" id="ARBA00003976"/>
    </source>
</evidence>
<keyword evidence="8" id="KW-0677">Repeat</keyword>
<reference evidence="15" key="2">
    <citation type="submission" date="2023-05" db="EMBL/GenBank/DDBJ databases">
        <authorList>
            <person name="Schelkunov M.I."/>
        </authorList>
    </citation>
    <scope>NUCLEOTIDE SEQUENCE</scope>
    <source>
        <strain evidence="15">Hsosn_3</strain>
        <tissue evidence="15">Leaf</tissue>
    </source>
</reference>
<dbReference type="CDD" id="cd22582">
    <property type="entry name" value="BRcat_RBR_unk"/>
    <property type="match status" value="1"/>
</dbReference>
<dbReference type="FunFam" id="3.30.40.10:FF:000230">
    <property type="entry name" value="RBR-type E3 ubiquitin transferase"/>
    <property type="match status" value="1"/>
</dbReference>
<dbReference type="InterPro" id="IPR012337">
    <property type="entry name" value="RNaseH-like_sf"/>
</dbReference>
<comment type="cofactor">
    <cofactor evidence="2">
        <name>Zn(2+)</name>
        <dbReference type="ChEBI" id="CHEBI:29105"/>
    </cofactor>
</comment>
<comment type="catalytic activity">
    <reaction evidence="1">
        <text>[E2 ubiquitin-conjugating enzyme]-S-ubiquitinyl-L-cysteine + [acceptor protein]-L-lysine = [E2 ubiquitin-conjugating enzyme]-L-cysteine + [acceptor protein]-N(6)-ubiquitinyl-L-lysine.</text>
        <dbReference type="EC" id="2.3.2.31"/>
    </reaction>
</comment>
<dbReference type="InterPro" id="IPR044066">
    <property type="entry name" value="TRIAD_supradom"/>
</dbReference>
<keyword evidence="15" id="KW-0547">Nucleotide-binding</keyword>
<dbReference type="InterPro" id="IPR002867">
    <property type="entry name" value="IBR_dom"/>
</dbReference>
<comment type="function">
    <text evidence="3">Might act as an E3 ubiquitin-protein ligase, or as part of E3 complex, which accepts ubiquitin from specific E2 ubiquitin-conjugating enzymes and then transfers it to substrates.</text>
</comment>
<dbReference type="InterPro" id="IPR031127">
    <property type="entry name" value="E3_UB_ligase_RBR"/>
</dbReference>
<dbReference type="Gene3D" id="1.20.120.1750">
    <property type="match status" value="1"/>
</dbReference>
<protein>
    <recommendedName>
        <fullName evidence="5">RBR-type E3 ubiquitin transferase</fullName>
        <ecNumber evidence="5">2.3.2.31</ecNumber>
    </recommendedName>
</protein>
<comment type="similarity">
    <text evidence="4">Belongs to the RBR family. Ariadne subfamily.</text>
</comment>
<evidence type="ECO:0000256" key="6">
    <source>
        <dbReference type="ARBA" id="ARBA00022679"/>
    </source>
</evidence>
<dbReference type="GO" id="GO:0061630">
    <property type="term" value="F:ubiquitin protein ligase activity"/>
    <property type="evidence" value="ECO:0007669"/>
    <property type="project" value="UniProtKB-EC"/>
</dbReference>
<keyword evidence="9 12" id="KW-0863">Zinc-finger</keyword>
<proteinExistence type="inferred from homology"/>
<keyword evidence="7" id="KW-0479">Metal-binding</keyword>
<dbReference type="AlphaFoldDB" id="A0AAD8M2W3"/>
<evidence type="ECO:0000256" key="10">
    <source>
        <dbReference type="ARBA" id="ARBA00022786"/>
    </source>
</evidence>
<dbReference type="GO" id="GO:0004386">
    <property type="term" value="F:helicase activity"/>
    <property type="evidence" value="ECO:0007669"/>
    <property type="project" value="UniProtKB-KW"/>
</dbReference>
<evidence type="ECO:0000256" key="1">
    <source>
        <dbReference type="ARBA" id="ARBA00001798"/>
    </source>
</evidence>
<organism evidence="15 16">
    <name type="scientific">Heracleum sosnowskyi</name>
    <dbReference type="NCBI Taxonomy" id="360622"/>
    <lineage>
        <taxon>Eukaryota</taxon>
        <taxon>Viridiplantae</taxon>
        <taxon>Streptophyta</taxon>
        <taxon>Embryophyta</taxon>
        <taxon>Tracheophyta</taxon>
        <taxon>Spermatophyta</taxon>
        <taxon>Magnoliopsida</taxon>
        <taxon>eudicotyledons</taxon>
        <taxon>Gunneridae</taxon>
        <taxon>Pentapetalae</taxon>
        <taxon>asterids</taxon>
        <taxon>campanulids</taxon>
        <taxon>Apiales</taxon>
        <taxon>Apiaceae</taxon>
        <taxon>Apioideae</taxon>
        <taxon>apioid superclade</taxon>
        <taxon>Tordylieae</taxon>
        <taxon>Tordyliinae</taxon>
        <taxon>Heracleum</taxon>
    </lineage>
</organism>
<dbReference type="Pfam" id="PF13456">
    <property type="entry name" value="RVT_3"/>
    <property type="match status" value="1"/>
</dbReference>
<evidence type="ECO:0000256" key="4">
    <source>
        <dbReference type="ARBA" id="ARBA00005884"/>
    </source>
</evidence>
<feature type="domain" description="RING-type" evidence="14">
    <location>
        <begin position="292"/>
        <end position="508"/>
    </location>
</feature>
<keyword evidence="6" id="KW-0808">Transferase</keyword>
<evidence type="ECO:0000259" key="13">
    <source>
        <dbReference type="PROSITE" id="PS50089"/>
    </source>
</evidence>
<dbReference type="FunFam" id="3.30.420.10:FF:000076">
    <property type="entry name" value="RBR-type E3 ubiquitin transferase"/>
    <property type="match status" value="1"/>
</dbReference>
<evidence type="ECO:0000256" key="7">
    <source>
        <dbReference type="ARBA" id="ARBA00022723"/>
    </source>
</evidence>
<dbReference type="PROSITE" id="PS51873">
    <property type="entry name" value="TRIAD"/>
    <property type="match status" value="1"/>
</dbReference>
<dbReference type="InterPro" id="IPR017907">
    <property type="entry name" value="Znf_RING_CS"/>
</dbReference>
<evidence type="ECO:0000256" key="9">
    <source>
        <dbReference type="ARBA" id="ARBA00022771"/>
    </source>
</evidence>
<dbReference type="EMBL" id="JAUIZM010000011">
    <property type="protein sequence ID" value="KAK1357378.1"/>
    <property type="molecule type" value="Genomic_DNA"/>
</dbReference>
<evidence type="ECO:0000256" key="11">
    <source>
        <dbReference type="ARBA" id="ARBA00022833"/>
    </source>
</evidence>
<feature type="domain" description="RING-type" evidence="13">
    <location>
        <begin position="296"/>
        <end position="340"/>
    </location>
</feature>
<keyword evidence="16" id="KW-1185">Reference proteome</keyword>
<keyword evidence="10" id="KW-0833">Ubl conjugation pathway</keyword>
<comment type="caution">
    <text evidence="15">The sequence shown here is derived from an EMBL/GenBank/DDBJ whole genome shotgun (WGS) entry which is preliminary data.</text>
</comment>